<feature type="region of interest" description="Disordered" evidence="2">
    <location>
        <begin position="294"/>
        <end position="336"/>
    </location>
</feature>
<evidence type="ECO:0000256" key="3">
    <source>
        <dbReference type="SAM" id="Phobius"/>
    </source>
</evidence>
<protein>
    <submittedName>
        <fullName evidence="4">Uncharacterized protein</fullName>
    </submittedName>
</protein>
<keyword evidence="5" id="KW-1185">Reference proteome</keyword>
<feature type="coiled-coil region" evidence="1">
    <location>
        <begin position="254"/>
        <end position="281"/>
    </location>
</feature>
<gene>
    <name evidence="4" type="ORF">PPERSA_06407</name>
</gene>
<feature type="transmembrane region" description="Helical" evidence="3">
    <location>
        <begin position="38"/>
        <end position="58"/>
    </location>
</feature>
<accession>A0A0V0QS92</accession>
<reference evidence="4 5" key="1">
    <citation type="journal article" date="2015" name="Sci. Rep.">
        <title>Genome of the facultative scuticociliatosis pathogen Pseudocohnilembus persalinus provides insight into its virulence through horizontal gene transfer.</title>
        <authorList>
            <person name="Xiong J."/>
            <person name="Wang G."/>
            <person name="Cheng J."/>
            <person name="Tian M."/>
            <person name="Pan X."/>
            <person name="Warren A."/>
            <person name="Jiang C."/>
            <person name="Yuan D."/>
            <person name="Miao W."/>
        </authorList>
    </citation>
    <scope>NUCLEOTIDE SEQUENCE [LARGE SCALE GENOMIC DNA]</scope>
    <source>
        <strain evidence="4">36N120E</strain>
    </source>
</reference>
<feature type="compositionally biased region" description="Acidic residues" evidence="2">
    <location>
        <begin position="304"/>
        <end position="319"/>
    </location>
</feature>
<keyword evidence="3" id="KW-0472">Membrane</keyword>
<evidence type="ECO:0000313" key="4">
    <source>
        <dbReference type="EMBL" id="KRX04773.1"/>
    </source>
</evidence>
<evidence type="ECO:0000256" key="2">
    <source>
        <dbReference type="SAM" id="MobiDB-lite"/>
    </source>
</evidence>
<dbReference type="InParanoid" id="A0A0V0QS92"/>
<keyword evidence="3" id="KW-0812">Transmembrane</keyword>
<keyword evidence="1" id="KW-0175">Coiled coil</keyword>
<name>A0A0V0QS92_PSEPJ</name>
<dbReference type="AlphaFoldDB" id="A0A0V0QS92"/>
<evidence type="ECO:0000256" key="1">
    <source>
        <dbReference type="SAM" id="Coils"/>
    </source>
</evidence>
<proteinExistence type="predicted"/>
<evidence type="ECO:0000313" key="5">
    <source>
        <dbReference type="Proteomes" id="UP000054937"/>
    </source>
</evidence>
<keyword evidence="3" id="KW-1133">Transmembrane helix</keyword>
<dbReference type="Proteomes" id="UP000054937">
    <property type="component" value="Unassembled WGS sequence"/>
</dbReference>
<comment type="caution">
    <text evidence="4">The sequence shown here is derived from an EMBL/GenBank/DDBJ whole genome shotgun (WGS) entry which is preliminary data.</text>
</comment>
<dbReference type="EMBL" id="LDAU01000110">
    <property type="protein sequence ID" value="KRX04773.1"/>
    <property type="molecule type" value="Genomic_DNA"/>
</dbReference>
<organism evidence="4 5">
    <name type="scientific">Pseudocohnilembus persalinus</name>
    <name type="common">Ciliate</name>
    <dbReference type="NCBI Taxonomy" id="266149"/>
    <lineage>
        <taxon>Eukaryota</taxon>
        <taxon>Sar</taxon>
        <taxon>Alveolata</taxon>
        <taxon>Ciliophora</taxon>
        <taxon>Intramacronucleata</taxon>
        <taxon>Oligohymenophorea</taxon>
        <taxon>Scuticociliatia</taxon>
        <taxon>Philasterida</taxon>
        <taxon>Pseudocohnilembidae</taxon>
        <taxon>Pseudocohnilembus</taxon>
    </lineage>
</organism>
<sequence length="336" mass="40272">MQIQNIKMTNIQLQETRNIKEKSPSSLPIIYEINSNQYISFNFYFVSFFFKIIFPFYGKDKEIDEQIKSIIVHFSWHSKDTSTKYLQEFGVKIQQQTSGQQMIDNIQNIFSFVFLILDLKDSQSLQEYRKKYFFQDLIINPNHILKYNLINFLKNKHDYEVKLVLCCLKIIFQRTQENKNFKDYILSIKEEFEWAVYFLKKIQSGAVTTYMFYSADKDKEMEKQDAISTLEIMKILQIKGSYEKNQQIGKDKEIGNQQKQINNVNDDLKNLNKEINLVDQNDDEYDINNDCYKIKKKEESQQPIEEEEQQEYNTNDDQEDKNNQNQDNNAIFEEKN</sequence>